<dbReference type="InterPro" id="IPR057731">
    <property type="entry name" value="STIL_N"/>
</dbReference>
<evidence type="ECO:0000259" key="1">
    <source>
        <dbReference type="Pfam" id="PF15253"/>
    </source>
</evidence>
<evidence type="ECO:0000313" key="2">
    <source>
        <dbReference type="EMBL" id="CAI9537119.1"/>
    </source>
</evidence>
<evidence type="ECO:0000313" key="3">
    <source>
        <dbReference type="Proteomes" id="UP001162483"/>
    </source>
</evidence>
<organism evidence="2 3">
    <name type="scientific">Staurois parvus</name>
    <dbReference type="NCBI Taxonomy" id="386267"/>
    <lineage>
        <taxon>Eukaryota</taxon>
        <taxon>Metazoa</taxon>
        <taxon>Chordata</taxon>
        <taxon>Craniata</taxon>
        <taxon>Vertebrata</taxon>
        <taxon>Euteleostomi</taxon>
        <taxon>Amphibia</taxon>
        <taxon>Batrachia</taxon>
        <taxon>Anura</taxon>
        <taxon>Neobatrachia</taxon>
        <taxon>Ranoidea</taxon>
        <taxon>Ranidae</taxon>
        <taxon>Staurois</taxon>
    </lineage>
</organism>
<proteinExistence type="predicted"/>
<dbReference type="InterPro" id="IPR026123">
    <property type="entry name" value="STIL"/>
</dbReference>
<gene>
    <name evidence="2" type="ORF">SPARVUS_LOCUS1154066</name>
</gene>
<dbReference type="Proteomes" id="UP001162483">
    <property type="component" value="Unassembled WGS sequence"/>
</dbReference>
<name>A0ABN9ANT7_9NEOB</name>
<accession>A0ABN9ANT7</accession>
<keyword evidence="3" id="KW-1185">Reference proteome</keyword>
<protein>
    <recommendedName>
        <fullName evidence="1">STIL N-terminal domain-containing protein</fullName>
    </recommendedName>
</protein>
<dbReference type="PANTHER" id="PTHR15128:SF0">
    <property type="entry name" value="SCL-INTERRUPTING LOCUS PROTEIN"/>
    <property type="match status" value="1"/>
</dbReference>
<reference evidence="2" key="1">
    <citation type="submission" date="2023-05" db="EMBL/GenBank/DDBJ databases">
        <authorList>
            <person name="Stuckert A."/>
        </authorList>
    </citation>
    <scope>NUCLEOTIDE SEQUENCE</scope>
</reference>
<dbReference type="PANTHER" id="PTHR15128">
    <property type="entry name" value="TAL1 SCL INTERRUPTING LOCUS"/>
    <property type="match status" value="1"/>
</dbReference>
<feature type="domain" description="STIL N-terminal" evidence="1">
    <location>
        <begin position="8"/>
        <end position="199"/>
    </location>
</feature>
<sequence length="199" mass="22661">MKKQFSYFCFKGLQSHLHGKEALDLSKLLTVRAHITYWENMDNLHFDLRWAAVTVANSFESTPIKPVPIIPTALARNLSSHNNIAQLQGTHKCGYLTMDQTRKLLLVLESDPKAYTLPLVGIWLSGITHIHSPQVWVSCLRYLFSSSVKERVLSESGSFLIVLYSLTHKEPEFYECIPCIGHDPLGYQLLTCEDSLHLF</sequence>
<comment type="caution">
    <text evidence="2">The sequence shown here is derived from an EMBL/GenBank/DDBJ whole genome shotgun (WGS) entry which is preliminary data.</text>
</comment>
<dbReference type="Pfam" id="PF15253">
    <property type="entry name" value="STIL_N"/>
    <property type="match status" value="1"/>
</dbReference>
<dbReference type="EMBL" id="CATNWA010000489">
    <property type="protein sequence ID" value="CAI9537119.1"/>
    <property type="molecule type" value="Genomic_DNA"/>
</dbReference>